<evidence type="ECO:0000313" key="2">
    <source>
        <dbReference type="Proteomes" id="UP000604046"/>
    </source>
</evidence>
<gene>
    <name evidence="1" type="ORF">SNAT2548_LOCUS13669</name>
</gene>
<name>A0A812MER1_9DINO</name>
<comment type="caution">
    <text evidence="1">The sequence shown here is derived from an EMBL/GenBank/DDBJ whole genome shotgun (WGS) entry which is preliminary data.</text>
</comment>
<reference evidence="1" key="1">
    <citation type="submission" date="2021-02" db="EMBL/GenBank/DDBJ databases">
        <authorList>
            <person name="Dougan E. K."/>
            <person name="Rhodes N."/>
            <person name="Thang M."/>
            <person name="Chan C."/>
        </authorList>
    </citation>
    <scope>NUCLEOTIDE SEQUENCE</scope>
</reference>
<dbReference type="Proteomes" id="UP000604046">
    <property type="component" value="Unassembled WGS sequence"/>
</dbReference>
<organism evidence="1 2">
    <name type="scientific">Symbiodinium natans</name>
    <dbReference type="NCBI Taxonomy" id="878477"/>
    <lineage>
        <taxon>Eukaryota</taxon>
        <taxon>Sar</taxon>
        <taxon>Alveolata</taxon>
        <taxon>Dinophyceae</taxon>
        <taxon>Suessiales</taxon>
        <taxon>Symbiodiniaceae</taxon>
        <taxon>Symbiodinium</taxon>
    </lineage>
</organism>
<dbReference type="OrthoDB" id="197892at2759"/>
<accession>A0A812MER1</accession>
<dbReference type="EMBL" id="CAJNDS010001469">
    <property type="protein sequence ID" value="CAE7261245.1"/>
    <property type="molecule type" value="Genomic_DNA"/>
</dbReference>
<evidence type="ECO:0000313" key="1">
    <source>
        <dbReference type="EMBL" id="CAE7261245.1"/>
    </source>
</evidence>
<protein>
    <submittedName>
        <fullName evidence="1">Uncharacterized protein</fullName>
    </submittedName>
</protein>
<keyword evidence="2" id="KW-1185">Reference proteome</keyword>
<proteinExistence type="predicted"/>
<sequence length="105" mass="11761">MLGPIDSQTGIVKVDLETTHPNDFAVLVEGLPPSAKEEADIREFFQKNAIKGRSNVEVVKVVIGWNLTQFEKTASELKGLREERRKLRANGEPCDQVTMRIEAEP</sequence>
<dbReference type="AlphaFoldDB" id="A0A812MER1"/>